<reference evidence="3 4" key="1">
    <citation type="submission" date="2024-04" db="EMBL/GenBank/DDBJ databases">
        <title>Genome assembly C_amara_ONT_v2.</title>
        <authorList>
            <person name="Yant L."/>
            <person name="Moore C."/>
            <person name="Slenker M."/>
        </authorList>
    </citation>
    <scope>NUCLEOTIDE SEQUENCE [LARGE SCALE GENOMIC DNA]</scope>
    <source>
        <tissue evidence="3">Leaf</tissue>
    </source>
</reference>
<keyword evidence="1" id="KW-0694">RNA-binding</keyword>
<evidence type="ECO:0000256" key="1">
    <source>
        <dbReference type="PROSITE-ProRule" id="PRU00176"/>
    </source>
</evidence>
<feature type="domain" description="RRM" evidence="2">
    <location>
        <begin position="118"/>
        <end position="191"/>
    </location>
</feature>
<feature type="domain" description="RRM" evidence="2">
    <location>
        <begin position="28"/>
        <end position="100"/>
    </location>
</feature>
<evidence type="ECO:0000313" key="4">
    <source>
        <dbReference type="Proteomes" id="UP001558713"/>
    </source>
</evidence>
<dbReference type="InterPro" id="IPR000504">
    <property type="entry name" value="RRM_dom"/>
</dbReference>
<dbReference type="Proteomes" id="UP001558713">
    <property type="component" value="Unassembled WGS sequence"/>
</dbReference>
<accession>A0ABD0ZMG9</accession>
<protein>
    <submittedName>
        <fullName evidence="3">Nucleolin 1</fullName>
    </submittedName>
</protein>
<dbReference type="Gene3D" id="3.30.70.330">
    <property type="match status" value="2"/>
</dbReference>
<dbReference type="Pfam" id="PF00076">
    <property type="entry name" value="RRM_1"/>
    <property type="match status" value="1"/>
</dbReference>
<name>A0ABD0ZMG9_CARAN</name>
<organism evidence="3 4">
    <name type="scientific">Cardamine amara subsp. amara</name>
    <dbReference type="NCBI Taxonomy" id="228776"/>
    <lineage>
        <taxon>Eukaryota</taxon>
        <taxon>Viridiplantae</taxon>
        <taxon>Streptophyta</taxon>
        <taxon>Embryophyta</taxon>
        <taxon>Tracheophyta</taxon>
        <taxon>Spermatophyta</taxon>
        <taxon>Magnoliopsida</taxon>
        <taxon>eudicotyledons</taxon>
        <taxon>Gunneridae</taxon>
        <taxon>Pentapetalae</taxon>
        <taxon>rosids</taxon>
        <taxon>malvids</taxon>
        <taxon>Brassicales</taxon>
        <taxon>Brassicaceae</taxon>
        <taxon>Cardamineae</taxon>
        <taxon>Cardamine</taxon>
    </lineage>
</organism>
<dbReference type="SUPFAM" id="SSF54928">
    <property type="entry name" value="RNA-binding domain, RBD"/>
    <property type="match status" value="2"/>
</dbReference>
<dbReference type="InterPro" id="IPR035979">
    <property type="entry name" value="RBD_domain_sf"/>
</dbReference>
<evidence type="ECO:0000313" key="3">
    <source>
        <dbReference type="EMBL" id="KAL1195653.1"/>
    </source>
</evidence>
<dbReference type="GO" id="GO:0003723">
    <property type="term" value="F:RNA binding"/>
    <property type="evidence" value="ECO:0007669"/>
    <property type="project" value="UniProtKB-UniRule"/>
</dbReference>
<sequence>MDVSVEKGLELLSLNGSDASILESREIGRIIVEGYDTRLSPGVVESALRKFYSSCGEITDVYVRRDGRNENTLWHSTFVYFVGEGAVDKALQLNGNDVGGWEASAKAFPFQPRPYDFVIVRVEGFDTSLSETDIKSMLRELFLPYGKVDLVVVAEGSAVVSLFGDKAALKAPQLTGKVMGGRKIVVTRLTELGKSTVHRRRSHCCVYGGDTSSYKAKTTA</sequence>
<dbReference type="InterPro" id="IPR012677">
    <property type="entry name" value="Nucleotide-bd_a/b_plait_sf"/>
</dbReference>
<proteinExistence type="predicted"/>
<dbReference type="AlphaFoldDB" id="A0ABD0ZMG9"/>
<comment type="caution">
    <text evidence="3">The sequence shown here is derived from an EMBL/GenBank/DDBJ whole genome shotgun (WGS) entry which is preliminary data.</text>
</comment>
<keyword evidence="4" id="KW-1185">Reference proteome</keyword>
<gene>
    <name evidence="3" type="ORF">V5N11_019679</name>
</gene>
<dbReference type="PROSITE" id="PS50102">
    <property type="entry name" value="RRM"/>
    <property type="match status" value="2"/>
</dbReference>
<evidence type="ECO:0000259" key="2">
    <source>
        <dbReference type="PROSITE" id="PS50102"/>
    </source>
</evidence>
<dbReference type="EMBL" id="JBANAX010000722">
    <property type="protein sequence ID" value="KAL1195653.1"/>
    <property type="molecule type" value="Genomic_DNA"/>
</dbReference>